<feature type="compositionally biased region" description="Polar residues" evidence="1">
    <location>
        <begin position="164"/>
        <end position="176"/>
    </location>
</feature>
<dbReference type="Proteomes" id="UP001213000">
    <property type="component" value="Unassembled WGS sequence"/>
</dbReference>
<accession>A0AAD5VR34</accession>
<sequence length="261" mass="29122">MFSCNGCPKSFRRQQDYILHGQQSNQISCQEAYQEFLRAETSGDSFSSDSEEEDSTFEWINAVPVPFEGHMFSLATDYHGEDFGQMNPTELEDPMDVDYEDLQPERQLDGQSQRMLVKAAEALPGDIAEEEKVAQQEDSWEPARPAAPQPLSQVAPPSELNDSELWSSPRPSNTTATEDDSAPDPLVLSLLSEARRSTEHVLVNAGHGPKPKLIITYSDKYPRSKCGAPIAHSKLLQQSANNVYAPFNSKVDWEIACWAKL</sequence>
<feature type="region of interest" description="Disordered" evidence="1">
    <location>
        <begin position="130"/>
        <end position="184"/>
    </location>
</feature>
<evidence type="ECO:0000313" key="3">
    <source>
        <dbReference type="Proteomes" id="UP001213000"/>
    </source>
</evidence>
<gene>
    <name evidence="2" type="ORF">NP233_g6366</name>
</gene>
<reference evidence="2" key="1">
    <citation type="submission" date="2022-07" db="EMBL/GenBank/DDBJ databases">
        <title>Genome Sequence of Leucocoprinus birnbaumii.</title>
        <authorList>
            <person name="Buettner E."/>
        </authorList>
    </citation>
    <scope>NUCLEOTIDE SEQUENCE</scope>
    <source>
        <strain evidence="2">VT141</strain>
    </source>
</reference>
<protein>
    <submittedName>
        <fullName evidence="2">Uncharacterized protein</fullName>
    </submittedName>
</protein>
<dbReference type="AlphaFoldDB" id="A0AAD5VR34"/>
<proteinExistence type="predicted"/>
<comment type="caution">
    <text evidence="2">The sequence shown here is derived from an EMBL/GenBank/DDBJ whole genome shotgun (WGS) entry which is preliminary data.</text>
</comment>
<organism evidence="2 3">
    <name type="scientific">Leucocoprinus birnbaumii</name>
    <dbReference type="NCBI Taxonomy" id="56174"/>
    <lineage>
        <taxon>Eukaryota</taxon>
        <taxon>Fungi</taxon>
        <taxon>Dikarya</taxon>
        <taxon>Basidiomycota</taxon>
        <taxon>Agaricomycotina</taxon>
        <taxon>Agaricomycetes</taxon>
        <taxon>Agaricomycetidae</taxon>
        <taxon>Agaricales</taxon>
        <taxon>Agaricineae</taxon>
        <taxon>Agaricaceae</taxon>
        <taxon>Leucocoprinus</taxon>
    </lineage>
</organism>
<evidence type="ECO:0000256" key="1">
    <source>
        <dbReference type="SAM" id="MobiDB-lite"/>
    </source>
</evidence>
<evidence type="ECO:0000313" key="2">
    <source>
        <dbReference type="EMBL" id="KAJ3567436.1"/>
    </source>
</evidence>
<dbReference type="EMBL" id="JANIEX010000413">
    <property type="protein sequence ID" value="KAJ3567436.1"/>
    <property type="molecule type" value="Genomic_DNA"/>
</dbReference>
<keyword evidence="3" id="KW-1185">Reference proteome</keyword>
<name>A0AAD5VR34_9AGAR</name>